<comment type="caution">
    <text evidence="4">The sequence shown here is derived from an EMBL/GenBank/DDBJ whole genome shotgun (WGS) entry which is preliminary data.</text>
</comment>
<feature type="compositionally biased region" description="Low complexity" evidence="1">
    <location>
        <begin position="264"/>
        <end position="282"/>
    </location>
</feature>
<evidence type="ECO:0000256" key="1">
    <source>
        <dbReference type="SAM" id="MobiDB-lite"/>
    </source>
</evidence>
<dbReference type="AlphaFoldDB" id="A0AAW0EGA6"/>
<keyword evidence="2" id="KW-1133">Transmembrane helix</keyword>
<feature type="compositionally biased region" description="Low complexity" evidence="1">
    <location>
        <begin position="325"/>
        <end position="340"/>
    </location>
</feature>
<name>A0AAW0EGA6_9AGAR</name>
<feature type="signal peptide" evidence="3">
    <location>
        <begin position="1"/>
        <end position="18"/>
    </location>
</feature>
<dbReference type="EMBL" id="JAWWNJ010000001">
    <property type="protein sequence ID" value="KAK7064447.1"/>
    <property type="molecule type" value="Genomic_DNA"/>
</dbReference>
<gene>
    <name evidence="4" type="ORF">R3P38DRAFT_3250032</name>
</gene>
<dbReference type="Proteomes" id="UP001362999">
    <property type="component" value="Unassembled WGS sequence"/>
</dbReference>
<feature type="region of interest" description="Disordered" evidence="1">
    <location>
        <begin position="386"/>
        <end position="424"/>
    </location>
</feature>
<feature type="transmembrane region" description="Helical" evidence="2">
    <location>
        <begin position="291"/>
        <end position="314"/>
    </location>
</feature>
<accession>A0AAW0EGA6</accession>
<evidence type="ECO:0000313" key="4">
    <source>
        <dbReference type="EMBL" id="KAK7064447.1"/>
    </source>
</evidence>
<sequence>MLAFICFWPLLGLSLTYAATINVIPSSDASIVYSPGWSQEFSQSTQDSFKQASDFGCHLSVTLPSNASSVSYVGFKRAGGSLYGYVLDCVDDCLLQIANGSDTTVIDDASVSQSTLFTLDMDPSIQHTLYVYNIMSDQPDGFSQINLNNLNVNIDVPDSQGPKTTQLSSDTASQPSSTSTDASSSSPASQSQSFKPPTTPSSSASSSASNSTSGSTAVLSPVGPVSSVSATGSTGTASLPSSTSGSEPSSTTVPPIALSPPTTGSGNSNFGSDSGSSNSNSGKTHGLSKSVAIGVSVLAIVLGGVLFAILFVFVRQRRKNRSNYASSSGSSQPPLSPAGSIIPIMPPPQMREVSATYAIPNPFLYSPTEPPPLDFRADSPMMQRRMEGRTTPATPPPSIPLPDIPRAGTDSRSDSPGSAYARNELWLTRSPARPAFTV</sequence>
<feature type="chain" id="PRO_5043821902" evidence="3">
    <location>
        <begin position="19"/>
        <end position="438"/>
    </location>
</feature>
<evidence type="ECO:0000256" key="2">
    <source>
        <dbReference type="SAM" id="Phobius"/>
    </source>
</evidence>
<evidence type="ECO:0000313" key="5">
    <source>
        <dbReference type="Proteomes" id="UP001362999"/>
    </source>
</evidence>
<keyword evidence="2" id="KW-0472">Membrane</keyword>
<feature type="region of interest" description="Disordered" evidence="1">
    <location>
        <begin position="322"/>
        <end position="347"/>
    </location>
</feature>
<reference evidence="4 5" key="1">
    <citation type="journal article" date="2024" name="J Genomics">
        <title>Draft genome sequencing and assembly of Favolaschia claudopus CIRM-BRFM 2984 isolated from oak limbs.</title>
        <authorList>
            <person name="Navarro D."/>
            <person name="Drula E."/>
            <person name="Chaduli D."/>
            <person name="Cazenave R."/>
            <person name="Ahrendt S."/>
            <person name="Wang J."/>
            <person name="Lipzen A."/>
            <person name="Daum C."/>
            <person name="Barry K."/>
            <person name="Grigoriev I.V."/>
            <person name="Favel A."/>
            <person name="Rosso M.N."/>
            <person name="Martin F."/>
        </authorList>
    </citation>
    <scope>NUCLEOTIDE SEQUENCE [LARGE SCALE GENOMIC DNA]</scope>
    <source>
        <strain evidence="4 5">CIRM-BRFM 2984</strain>
    </source>
</reference>
<feature type="compositionally biased region" description="Low complexity" evidence="1">
    <location>
        <begin position="168"/>
        <end position="255"/>
    </location>
</feature>
<proteinExistence type="predicted"/>
<organism evidence="4 5">
    <name type="scientific">Favolaschia claudopus</name>
    <dbReference type="NCBI Taxonomy" id="2862362"/>
    <lineage>
        <taxon>Eukaryota</taxon>
        <taxon>Fungi</taxon>
        <taxon>Dikarya</taxon>
        <taxon>Basidiomycota</taxon>
        <taxon>Agaricomycotina</taxon>
        <taxon>Agaricomycetes</taxon>
        <taxon>Agaricomycetidae</taxon>
        <taxon>Agaricales</taxon>
        <taxon>Marasmiineae</taxon>
        <taxon>Mycenaceae</taxon>
        <taxon>Favolaschia</taxon>
    </lineage>
</organism>
<keyword evidence="3" id="KW-0732">Signal</keyword>
<keyword evidence="5" id="KW-1185">Reference proteome</keyword>
<evidence type="ECO:0000256" key="3">
    <source>
        <dbReference type="SAM" id="SignalP"/>
    </source>
</evidence>
<feature type="region of interest" description="Disordered" evidence="1">
    <location>
        <begin position="153"/>
        <end position="286"/>
    </location>
</feature>
<keyword evidence="2" id="KW-0812">Transmembrane</keyword>
<feature type="compositionally biased region" description="Pro residues" evidence="1">
    <location>
        <begin position="393"/>
        <end position="403"/>
    </location>
</feature>
<dbReference type="CDD" id="cd12087">
    <property type="entry name" value="TM_EGFR-like"/>
    <property type="match status" value="1"/>
</dbReference>
<protein>
    <submittedName>
        <fullName evidence="4">Uncharacterized protein</fullName>
    </submittedName>
</protein>